<sequence length="194" mass="21307">MTLKAVRQLTNIAWIIGGVSAATAGYSYVNSRKEQVFVDYTRKALGTISTVEDIEDYEKQRGCLFLFFTKQEAAPNKPSDVPRQGELGVIRPAPARTSGPTSSAKLTKASAVASPAARVLSNPNIPKYNEWNNGGVLSARNYIAKNEQRKESVIKRAEAMKEQCQRGKIIYEEIDDEKAPNTNVVPSLDDTKGN</sequence>
<dbReference type="Proteomes" id="UP000077623">
    <property type="component" value="Unassembled WGS sequence"/>
</dbReference>
<evidence type="ECO:0000313" key="1">
    <source>
        <dbReference type="EMBL" id="OAL09965.1"/>
    </source>
</evidence>
<proteinExistence type="predicted"/>
<dbReference type="AlphaFoldDB" id="A0A1A9QDD5"/>
<name>A0A1A9QDD5_9MOLU</name>
<evidence type="ECO:0000313" key="2">
    <source>
        <dbReference type="Proteomes" id="UP000077623"/>
    </source>
</evidence>
<accession>A0A1A9QDD5</accession>
<reference evidence="2" key="1">
    <citation type="submission" date="2016-04" db="EMBL/GenBank/DDBJ databases">
        <authorList>
            <person name="Quiroz-Castaneda R.E."/>
            <person name="Martinez-Ocampo F."/>
        </authorList>
    </citation>
    <scope>NUCLEOTIDE SEQUENCE [LARGE SCALE GENOMIC DNA]</scope>
    <source>
        <strain evidence="2">INIFAP01</strain>
    </source>
</reference>
<dbReference type="EMBL" id="LWUJ01000012">
    <property type="protein sequence ID" value="OAL09965.1"/>
    <property type="molecule type" value="Genomic_DNA"/>
</dbReference>
<gene>
    <name evidence="1" type="ORF">A6V39_03570</name>
</gene>
<dbReference type="RefSeq" id="WP_187150351.1">
    <property type="nucleotide sequence ID" value="NZ_LWUJ01000012.1"/>
</dbReference>
<dbReference type="STRING" id="432608.A6V39_03570"/>
<protein>
    <submittedName>
        <fullName evidence="1">Uncharacterized protein</fullName>
    </submittedName>
</protein>
<organism evidence="1 2">
    <name type="scientific">Candidatus Mycoplasma haematobovis</name>
    <dbReference type="NCBI Taxonomy" id="432608"/>
    <lineage>
        <taxon>Bacteria</taxon>
        <taxon>Bacillati</taxon>
        <taxon>Mycoplasmatota</taxon>
        <taxon>Mollicutes</taxon>
        <taxon>Mycoplasmataceae</taxon>
        <taxon>Mycoplasma</taxon>
    </lineage>
</organism>
<keyword evidence="2" id="KW-1185">Reference proteome</keyword>
<comment type="caution">
    <text evidence="1">The sequence shown here is derived from an EMBL/GenBank/DDBJ whole genome shotgun (WGS) entry which is preliminary data.</text>
</comment>